<evidence type="ECO:0000256" key="7">
    <source>
        <dbReference type="ARBA" id="ARBA00022848"/>
    </source>
</evidence>
<evidence type="ECO:0000256" key="6">
    <source>
        <dbReference type="ARBA" id="ARBA00022824"/>
    </source>
</evidence>
<organism evidence="17 18">
    <name type="scientific">Gambusia affinis</name>
    <name type="common">Western mosquitofish</name>
    <name type="synonym">Heterandria affinis</name>
    <dbReference type="NCBI Taxonomy" id="33528"/>
    <lineage>
        <taxon>Eukaryota</taxon>
        <taxon>Metazoa</taxon>
        <taxon>Chordata</taxon>
        <taxon>Craniata</taxon>
        <taxon>Vertebrata</taxon>
        <taxon>Euteleostomi</taxon>
        <taxon>Actinopterygii</taxon>
        <taxon>Neopterygii</taxon>
        <taxon>Teleostei</taxon>
        <taxon>Neoteleostei</taxon>
        <taxon>Acanthomorphata</taxon>
        <taxon>Ovalentaria</taxon>
        <taxon>Atherinomorphae</taxon>
        <taxon>Cyprinodontiformes</taxon>
        <taxon>Poeciliidae</taxon>
        <taxon>Poeciliinae</taxon>
        <taxon>Gambusia</taxon>
    </lineage>
</organism>
<dbReference type="PROSITE" id="PS00191">
    <property type="entry name" value="CYTOCHROME_B5_1"/>
    <property type="match status" value="1"/>
</dbReference>
<evidence type="ECO:0000313" key="17">
    <source>
        <dbReference type="EMBL" id="PWA32826.1"/>
    </source>
</evidence>
<keyword evidence="10" id="KW-0472">Membrane</keyword>
<dbReference type="GO" id="GO:0046872">
    <property type="term" value="F:metal ion binding"/>
    <property type="evidence" value="ECO:0007669"/>
    <property type="project" value="UniProtKB-UniRule"/>
</dbReference>
<keyword evidence="2" id="KW-0813">Transport</keyword>
<dbReference type="PANTHER" id="PTHR19359:SF150">
    <property type="entry name" value="CYTOCHROME B5"/>
    <property type="match status" value="1"/>
</dbReference>
<evidence type="ECO:0000256" key="3">
    <source>
        <dbReference type="ARBA" id="ARBA00022617"/>
    </source>
</evidence>
<keyword evidence="8" id="KW-0249">Electron transport</keyword>
<evidence type="ECO:0000259" key="16">
    <source>
        <dbReference type="PROSITE" id="PS50255"/>
    </source>
</evidence>
<dbReference type="GO" id="GO:0020037">
    <property type="term" value="F:heme binding"/>
    <property type="evidence" value="ECO:0007669"/>
    <property type="project" value="UniProtKB-UniRule"/>
</dbReference>
<feature type="compositionally biased region" description="Basic and acidic residues" evidence="15">
    <location>
        <begin position="134"/>
        <end position="143"/>
    </location>
</feature>
<feature type="region of interest" description="Disordered" evidence="15">
    <location>
        <begin position="1"/>
        <end position="25"/>
    </location>
</feature>
<keyword evidence="6" id="KW-0256">Endoplasmic reticulum</keyword>
<dbReference type="PRINTS" id="PR00363">
    <property type="entry name" value="CYTOCHROMEB5"/>
</dbReference>
<comment type="similarity">
    <text evidence="12 14">Belongs to the cytochrome b5 family.</text>
</comment>
<gene>
    <name evidence="17" type="ORF">CCH79_00019300</name>
</gene>
<dbReference type="STRING" id="33528.ENSGAFP00000003214"/>
<dbReference type="InterPro" id="IPR036400">
    <property type="entry name" value="Cyt_B5-like_heme/steroid_sf"/>
</dbReference>
<keyword evidence="3 14" id="KW-0349">Heme</keyword>
<name>A0A315W9M0_GAMAF</name>
<protein>
    <recommendedName>
        <fullName evidence="13">Cytochrome b5</fullName>
    </recommendedName>
</protein>
<feature type="compositionally biased region" description="Polar residues" evidence="15">
    <location>
        <begin position="1"/>
        <end position="14"/>
    </location>
</feature>
<dbReference type="Pfam" id="PF00173">
    <property type="entry name" value="Cyt-b5"/>
    <property type="match status" value="1"/>
</dbReference>
<evidence type="ECO:0000256" key="12">
    <source>
        <dbReference type="ARBA" id="ARBA00038168"/>
    </source>
</evidence>
<dbReference type="AlphaFoldDB" id="A0A315W9M0"/>
<dbReference type="SMART" id="SM01117">
    <property type="entry name" value="Cyt-b5"/>
    <property type="match status" value="1"/>
</dbReference>
<dbReference type="InterPro" id="IPR018506">
    <property type="entry name" value="Cyt_B5_heme-BS"/>
</dbReference>
<keyword evidence="4" id="KW-0812">Transmembrane</keyword>
<dbReference type="EMBL" id="NHOQ01000126">
    <property type="protein sequence ID" value="PWA32826.1"/>
    <property type="molecule type" value="Genomic_DNA"/>
</dbReference>
<feature type="domain" description="Cytochrome b5 heme-binding" evidence="16">
    <location>
        <begin position="145"/>
        <end position="221"/>
    </location>
</feature>
<dbReference type="Gene3D" id="3.10.120.10">
    <property type="entry name" value="Cytochrome b5-like heme/steroid binding domain"/>
    <property type="match status" value="1"/>
</dbReference>
<dbReference type="SUPFAM" id="SSF55856">
    <property type="entry name" value="Cytochrome b5-like heme/steroid binding domain"/>
    <property type="match status" value="1"/>
</dbReference>
<keyword evidence="18" id="KW-1185">Reference proteome</keyword>
<feature type="region of interest" description="Disordered" evidence="15">
    <location>
        <begin position="121"/>
        <end position="143"/>
    </location>
</feature>
<evidence type="ECO:0000256" key="14">
    <source>
        <dbReference type="RuleBase" id="RU362121"/>
    </source>
</evidence>
<dbReference type="Proteomes" id="UP000250572">
    <property type="component" value="Unassembled WGS sequence"/>
</dbReference>
<keyword evidence="9 14" id="KW-0408">Iron</keyword>
<proteinExistence type="inferred from homology"/>
<evidence type="ECO:0000256" key="11">
    <source>
        <dbReference type="ARBA" id="ARBA00037877"/>
    </source>
</evidence>
<evidence type="ECO:0000256" key="10">
    <source>
        <dbReference type="ARBA" id="ARBA00023136"/>
    </source>
</evidence>
<feature type="compositionally biased region" description="Basic and acidic residues" evidence="15">
    <location>
        <begin position="16"/>
        <end position="25"/>
    </location>
</feature>
<evidence type="ECO:0000256" key="15">
    <source>
        <dbReference type="SAM" id="MobiDB-lite"/>
    </source>
</evidence>
<sequence>MSSSDLQQELSLTASDEDRTDWTDRSQRGELQQLQRRMQVACEQTGWRLDLIGPGLLLLFLLRTQCDADQLAQIRNLEAANVQRKSTLKQALWQHQRSRSDSPQYYITSVRPSSSSRFSLRFASEPTDQGETEMGEKQEKSPEGVKYFRLSEIEEQNSFKSTWIIIHNKVYDVTKFLDEHPGGEEVLREQAGGNATESFEDVGHSTDAREMAASMVIGELHPDDRHKIAKPVETLVTTAKEDGSWWSNLIIPTLAAGIVTLMYRIYTADSE</sequence>
<dbReference type="InterPro" id="IPR001199">
    <property type="entry name" value="Cyt_B5-like_heme/steroid-bd"/>
</dbReference>
<evidence type="ECO:0000256" key="2">
    <source>
        <dbReference type="ARBA" id="ARBA00022448"/>
    </source>
</evidence>
<evidence type="ECO:0000256" key="4">
    <source>
        <dbReference type="ARBA" id="ARBA00022692"/>
    </source>
</evidence>
<evidence type="ECO:0000313" key="18">
    <source>
        <dbReference type="Proteomes" id="UP000250572"/>
    </source>
</evidence>
<keyword evidence="7" id="KW-0492">Microsome</keyword>
<evidence type="ECO:0000256" key="1">
    <source>
        <dbReference type="ARBA" id="ARBA00004131"/>
    </source>
</evidence>
<dbReference type="FunFam" id="3.10.120.10:FF:000002">
    <property type="entry name" value="Cytochrome b5 type B"/>
    <property type="match status" value="1"/>
</dbReference>
<keyword evidence="5 14" id="KW-0479">Metal-binding</keyword>
<evidence type="ECO:0000256" key="13">
    <source>
        <dbReference type="ARBA" id="ARBA00039806"/>
    </source>
</evidence>
<dbReference type="GO" id="GO:0005789">
    <property type="term" value="C:endoplasmic reticulum membrane"/>
    <property type="evidence" value="ECO:0007669"/>
    <property type="project" value="UniProtKB-SubCell"/>
</dbReference>
<reference evidence="17 18" key="1">
    <citation type="journal article" date="2018" name="G3 (Bethesda)">
        <title>A High-Quality Reference Genome for the Invasive Mosquitofish Gambusia affinis Using a Chicago Library.</title>
        <authorList>
            <person name="Hoffberg S.L."/>
            <person name="Troendle N.J."/>
            <person name="Glenn T.C."/>
            <person name="Mahmud O."/>
            <person name="Louha S."/>
            <person name="Chalopin D."/>
            <person name="Bennetzen J.L."/>
            <person name="Mauricio R."/>
        </authorList>
    </citation>
    <scope>NUCLEOTIDE SEQUENCE [LARGE SCALE GENOMIC DNA]</scope>
    <source>
        <strain evidence="17">NE01/NJP1002.9</strain>
        <tissue evidence="17">Muscle</tissue>
    </source>
</reference>
<evidence type="ECO:0000256" key="9">
    <source>
        <dbReference type="ARBA" id="ARBA00023004"/>
    </source>
</evidence>
<evidence type="ECO:0000256" key="8">
    <source>
        <dbReference type="ARBA" id="ARBA00022982"/>
    </source>
</evidence>
<accession>A0A315W9M0</accession>
<evidence type="ECO:0000256" key="5">
    <source>
        <dbReference type="ARBA" id="ARBA00022723"/>
    </source>
</evidence>
<dbReference type="PANTHER" id="PTHR19359">
    <property type="entry name" value="CYTOCHROME B5"/>
    <property type="match status" value="1"/>
</dbReference>
<dbReference type="PROSITE" id="PS50255">
    <property type="entry name" value="CYTOCHROME_B5_2"/>
    <property type="match status" value="1"/>
</dbReference>
<comment type="subcellular location">
    <subcellularLocation>
        <location evidence="1">Endoplasmic reticulum membrane</location>
        <topology evidence="1">Single-pass membrane protein</topology>
        <orientation evidence="1">Cytoplasmic side</orientation>
    </subcellularLocation>
    <subcellularLocation>
        <location evidence="11">Microsome membrane</location>
        <topology evidence="11">Single-pass membrane protein</topology>
        <orientation evidence="11">Cytoplasmic side</orientation>
    </subcellularLocation>
</comment>
<comment type="caution">
    <text evidence="17">The sequence shown here is derived from an EMBL/GenBank/DDBJ whole genome shotgun (WGS) entry which is preliminary data.</text>
</comment>
<dbReference type="InterPro" id="IPR050668">
    <property type="entry name" value="Cytochrome_b5"/>
</dbReference>